<evidence type="ECO:0000256" key="6">
    <source>
        <dbReference type="ARBA" id="ARBA00022679"/>
    </source>
</evidence>
<dbReference type="SMART" id="SM00387">
    <property type="entry name" value="HATPase_c"/>
    <property type="match status" value="1"/>
</dbReference>
<dbReference type="Gene3D" id="1.10.287.130">
    <property type="match status" value="1"/>
</dbReference>
<evidence type="ECO:0000313" key="17">
    <source>
        <dbReference type="EMBL" id="AKG36494.1"/>
    </source>
</evidence>
<feature type="transmembrane region" description="Helical" evidence="14">
    <location>
        <begin position="57"/>
        <end position="82"/>
    </location>
</feature>
<feature type="domain" description="HAMP" evidence="16">
    <location>
        <begin position="84"/>
        <end position="136"/>
    </location>
</feature>
<evidence type="ECO:0000256" key="8">
    <source>
        <dbReference type="ARBA" id="ARBA00022741"/>
    </source>
</evidence>
<keyword evidence="9 17" id="KW-0418">Kinase</keyword>
<evidence type="ECO:0000256" key="1">
    <source>
        <dbReference type="ARBA" id="ARBA00000085"/>
    </source>
</evidence>
<keyword evidence="8" id="KW-0547">Nucleotide-binding</keyword>
<evidence type="ECO:0000313" key="18">
    <source>
        <dbReference type="Proteomes" id="UP000034189"/>
    </source>
</evidence>
<evidence type="ECO:0000256" key="7">
    <source>
        <dbReference type="ARBA" id="ARBA00022692"/>
    </source>
</evidence>
<proteinExistence type="predicted"/>
<sequence>MNGKFIATIRWKFILAFVLSSVTAAALLTACYQLVNSMVYMNSGPPNAPYRRILRWIINHIGSVPLLTTVGIASFLLFFFIYTRKIVLYLEEITQGIQQMTRIGMAHRIEVRTGDELGVLAENINEMAKRLQHSLEEERRAENAKNDLITGVSHDLRTPLTSILGFLEYIERDRCREEAEMRYYVSIAYQKTLVLQKLIDDLFEYTRVHGGGLTLALQKLDLKAFMRQLAEESVPALEQAGMTYRIEDNADRLWIMASPHELVRAYENLITNAIRYGKEGKRVEIGLSREGDEAVVRIRNFGERIAESDLPHIFERFYRAERSRSQHTGGSGLGLAIAQGIIERHNGVISAESDMSRTDFITRFPLCEEGTPEPILRKS</sequence>
<dbReference type="PANTHER" id="PTHR45528">
    <property type="entry name" value="SENSOR HISTIDINE KINASE CPXA"/>
    <property type="match status" value="1"/>
</dbReference>
<dbReference type="CDD" id="cd06225">
    <property type="entry name" value="HAMP"/>
    <property type="match status" value="1"/>
</dbReference>
<dbReference type="PATRIC" id="fig|1333534.5.peg.4335"/>
<reference evidence="17 18" key="1">
    <citation type="submission" date="2015-03" db="EMBL/GenBank/DDBJ databases">
        <authorList>
            <person name="Abdul Halim M."/>
        </authorList>
    </citation>
    <scope>NUCLEOTIDE SEQUENCE [LARGE SCALE GENOMIC DNA]</scope>
    <source>
        <strain evidence="17 18">ATCC 35681</strain>
    </source>
</reference>
<dbReference type="EC" id="2.7.13.3" evidence="3"/>
<keyword evidence="12" id="KW-0902">Two-component regulatory system</keyword>
<dbReference type="PANTHER" id="PTHR45528:SF1">
    <property type="entry name" value="SENSOR HISTIDINE KINASE CPXA"/>
    <property type="match status" value="1"/>
</dbReference>
<dbReference type="HOGENOM" id="CLU_000445_89_3_9"/>
<evidence type="ECO:0000259" key="16">
    <source>
        <dbReference type="PROSITE" id="PS50885"/>
    </source>
</evidence>
<dbReference type="InterPro" id="IPR003594">
    <property type="entry name" value="HATPase_dom"/>
</dbReference>
<dbReference type="AlphaFoldDB" id="A0A0F7FDI2"/>
<dbReference type="Pfam" id="PF00512">
    <property type="entry name" value="HisKA"/>
    <property type="match status" value="1"/>
</dbReference>
<accession>A0A0F7FDI2</accession>
<dbReference type="InterPro" id="IPR005467">
    <property type="entry name" value="His_kinase_dom"/>
</dbReference>
<evidence type="ECO:0000256" key="11">
    <source>
        <dbReference type="ARBA" id="ARBA00022989"/>
    </source>
</evidence>
<comment type="subcellular location">
    <subcellularLocation>
        <location evidence="2">Cell membrane</location>
        <topology evidence="2">Multi-pass membrane protein</topology>
    </subcellularLocation>
</comment>
<dbReference type="CDD" id="cd00075">
    <property type="entry name" value="HATPase"/>
    <property type="match status" value="1"/>
</dbReference>
<protein>
    <recommendedName>
        <fullName evidence="3">histidine kinase</fullName>
        <ecNumber evidence="3">2.7.13.3</ecNumber>
    </recommendedName>
</protein>
<gene>
    <name evidence="17" type="ORF">VK70_19775</name>
</gene>
<dbReference type="InterPro" id="IPR050398">
    <property type="entry name" value="HssS/ArlS-like"/>
</dbReference>
<dbReference type="SMART" id="SM00304">
    <property type="entry name" value="HAMP"/>
    <property type="match status" value="1"/>
</dbReference>
<dbReference type="Pfam" id="PF00672">
    <property type="entry name" value="HAMP"/>
    <property type="match status" value="1"/>
</dbReference>
<dbReference type="Gene3D" id="3.30.565.10">
    <property type="entry name" value="Histidine kinase-like ATPase, C-terminal domain"/>
    <property type="match status" value="1"/>
</dbReference>
<reference evidence="17 18" key="2">
    <citation type="journal article" date="2016" name="Genome Announc.">
        <title>Genome Sequence of a Gram-Positive Diazotroph, Paenibacillus durus Type Strain ATCC 35681.</title>
        <authorList>
            <person name="Halim M.A."/>
            <person name="Rahman A.Y."/>
            <person name="Sim K.S."/>
            <person name="Yam H.C."/>
            <person name="Rahim A.A."/>
            <person name="Ghazali A.H."/>
            <person name="Najimudin N."/>
        </authorList>
    </citation>
    <scope>NUCLEOTIDE SEQUENCE [LARGE SCALE GENOMIC DNA]</scope>
    <source>
        <strain evidence="17 18">ATCC 35681</strain>
    </source>
</reference>
<dbReference type="SUPFAM" id="SSF158472">
    <property type="entry name" value="HAMP domain-like"/>
    <property type="match status" value="1"/>
</dbReference>
<dbReference type="PROSITE" id="PS50109">
    <property type="entry name" value="HIS_KIN"/>
    <property type="match status" value="1"/>
</dbReference>
<dbReference type="SUPFAM" id="SSF55874">
    <property type="entry name" value="ATPase domain of HSP90 chaperone/DNA topoisomerase II/histidine kinase"/>
    <property type="match status" value="1"/>
</dbReference>
<dbReference type="InterPro" id="IPR036097">
    <property type="entry name" value="HisK_dim/P_sf"/>
</dbReference>
<keyword evidence="10" id="KW-0067">ATP-binding</keyword>
<evidence type="ECO:0000256" key="5">
    <source>
        <dbReference type="ARBA" id="ARBA00022553"/>
    </source>
</evidence>
<dbReference type="SUPFAM" id="SSF47384">
    <property type="entry name" value="Homodimeric domain of signal transducing histidine kinase"/>
    <property type="match status" value="1"/>
</dbReference>
<dbReference type="GO" id="GO:0005524">
    <property type="term" value="F:ATP binding"/>
    <property type="evidence" value="ECO:0007669"/>
    <property type="project" value="UniProtKB-KW"/>
</dbReference>
<dbReference type="PROSITE" id="PS51257">
    <property type="entry name" value="PROKAR_LIPOPROTEIN"/>
    <property type="match status" value="1"/>
</dbReference>
<dbReference type="InterPro" id="IPR003661">
    <property type="entry name" value="HisK_dim/P_dom"/>
</dbReference>
<keyword evidence="4" id="KW-1003">Cell membrane</keyword>
<dbReference type="InterPro" id="IPR036890">
    <property type="entry name" value="HATPase_C_sf"/>
</dbReference>
<dbReference type="PROSITE" id="PS50885">
    <property type="entry name" value="HAMP"/>
    <property type="match status" value="1"/>
</dbReference>
<dbReference type="CDD" id="cd00082">
    <property type="entry name" value="HisKA"/>
    <property type="match status" value="1"/>
</dbReference>
<dbReference type="Proteomes" id="UP000034189">
    <property type="component" value="Chromosome"/>
</dbReference>
<evidence type="ECO:0000256" key="10">
    <source>
        <dbReference type="ARBA" id="ARBA00022840"/>
    </source>
</evidence>
<organism evidence="17 18">
    <name type="scientific">Paenibacillus durus ATCC 35681</name>
    <dbReference type="NCBI Taxonomy" id="1333534"/>
    <lineage>
        <taxon>Bacteria</taxon>
        <taxon>Bacillati</taxon>
        <taxon>Bacillota</taxon>
        <taxon>Bacilli</taxon>
        <taxon>Bacillales</taxon>
        <taxon>Paenibacillaceae</taxon>
        <taxon>Paenibacillus</taxon>
    </lineage>
</organism>
<name>A0A0F7FDI2_PAEDU</name>
<dbReference type="GO" id="GO:0005886">
    <property type="term" value="C:plasma membrane"/>
    <property type="evidence" value="ECO:0007669"/>
    <property type="project" value="UniProtKB-SubCell"/>
</dbReference>
<dbReference type="FunFam" id="3.30.565.10:FF:000013">
    <property type="entry name" value="Two-component sensor histidine kinase"/>
    <property type="match status" value="1"/>
</dbReference>
<evidence type="ECO:0000256" key="12">
    <source>
        <dbReference type="ARBA" id="ARBA00023012"/>
    </source>
</evidence>
<evidence type="ECO:0000256" key="4">
    <source>
        <dbReference type="ARBA" id="ARBA00022475"/>
    </source>
</evidence>
<dbReference type="FunFam" id="1.10.287.130:FF:000008">
    <property type="entry name" value="Two-component sensor histidine kinase"/>
    <property type="match status" value="1"/>
</dbReference>
<dbReference type="RefSeq" id="WP_025696919.1">
    <property type="nucleotide sequence ID" value="NZ_ASQQ01000478.1"/>
</dbReference>
<dbReference type="PRINTS" id="PR00344">
    <property type="entry name" value="BCTRLSENSOR"/>
</dbReference>
<evidence type="ECO:0000256" key="3">
    <source>
        <dbReference type="ARBA" id="ARBA00012438"/>
    </source>
</evidence>
<keyword evidence="13 14" id="KW-0472">Membrane</keyword>
<dbReference type="Gene3D" id="6.10.340.10">
    <property type="match status" value="1"/>
</dbReference>
<keyword evidence="6" id="KW-0808">Transferase</keyword>
<evidence type="ECO:0000256" key="2">
    <source>
        <dbReference type="ARBA" id="ARBA00004651"/>
    </source>
</evidence>
<evidence type="ECO:0000256" key="9">
    <source>
        <dbReference type="ARBA" id="ARBA00022777"/>
    </source>
</evidence>
<dbReference type="GO" id="GO:0000155">
    <property type="term" value="F:phosphorelay sensor kinase activity"/>
    <property type="evidence" value="ECO:0007669"/>
    <property type="project" value="InterPro"/>
</dbReference>
<comment type="catalytic activity">
    <reaction evidence="1">
        <text>ATP + protein L-histidine = ADP + protein N-phospho-L-histidine.</text>
        <dbReference type="EC" id="2.7.13.3"/>
    </reaction>
</comment>
<evidence type="ECO:0000256" key="13">
    <source>
        <dbReference type="ARBA" id="ARBA00023136"/>
    </source>
</evidence>
<dbReference type="InterPro" id="IPR003660">
    <property type="entry name" value="HAMP_dom"/>
</dbReference>
<evidence type="ECO:0000259" key="15">
    <source>
        <dbReference type="PROSITE" id="PS50109"/>
    </source>
</evidence>
<evidence type="ECO:0000256" key="14">
    <source>
        <dbReference type="SAM" id="Phobius"/>
    </source>
</evidence>
<keyword evidence="7 14" id="KW-0812">Transmembrane</keyword>
<keyword evidence="11 14" id="KW-1133">Transmembrane helix</keyword>
<dbReference type="OrthoDB" id="9792991at2"/>
<keyword evidence="5" id="KW-0597">Phosphoprotein</keyword>
<dbReference type="Pfam" id="PF02518">
    <property type="entry name" value="HATPase_c"/>
    <property type="match status" value="1"/>
</dbReference>
<dbReference type="SMART" id="SM00388">
    <property type="entry name" value="HisKA"/>
    <property type="match status" value="1"/>
</dbReference>
<dbReference type="InterPro" id="IPR004358">
    <property type="entry name" value="Sig_transdc_His_kin-like_C"/>
</dbReference>
<feature type="domain" description="Histidine kinase" evidence="15">
    <location>
        <begin position="151"/>
        <end position="368"/>
    </location>
</feature>
<dbReference type="EMBL" id="CP011114">
    <property type="protein sequence ID" value="AKG36494.1"/>
    <property type="molecule type" value="Genomic_DNA"/>
</dbReference>